<keyword evidence="2" id="KW-1185">Reference proteome</keyword>
<evidence type="ECO:0000313" key="2">
    <source>
        <dbReference type="Proteomes" id="UP001164746"/>
    </source>
</evidence>
<dbReference type="EMBL" id="CP111017">
    <property type="protein sequence ID" value="WAR06784.1"/>
    <property type="molecule type" value="Genomic_DNA"/>
</dbReference>
<dbReference type="InterPro" id="IPR032704">
    <property type="entry name" value="Cms1"/>
</dbReference>
<organism evidence="1 2">
    <name type="scientific">Mya arenaria</name>
    <name type="common">Soft-shell clam</name>
    <dbReference type="NCBI Taxonomy" id="6604"/>
    <lineage>
        <taxon>Eukaryota</taxon>
        <taxon>Metazoa</taxon>
        <taxon>Spiralia</taxon>
        <taxon>Lophotrochozoa</taxon>
        <taxon>Mollusca</taxon>
        <taxon>Bivalvia</taxon>
        <taxon>Autobranchia</taxon>
        <taxon>Heteroconchia</taxon>
        <taxon>Euheterodonta</taxon>
        <taxon>Imparidentia</taxon>
        <taxon>Neoheterodontei</taxon>
        <taxon>Myida</taxon>
        <taxon>Myoidea</taxon>
        <taxon>Myidae</taxon>
        <taxon>Mya</taxon>
    </lineage>
</organism>
<dbReference type="Pfam" id="PF14617">
    <property type="entry name" value="CMS1"/>
    <property type="match status" value="1"/>
</dbReference>
<dbReference type="PANTHER" id="PTHR24030:SF0">
    <property type="entry name" value="PROTEIN CMSS1"/>
    <property type="match status" value="1"/>
</dbReference>
<dbReference type="Gene3D" id="3.40.50.300">
    <property type="entry name" value="P-loop containing nucleotide triphosphate hydrolases"/>
    <property type="match status" value="1"/>
</dbReference>
<evidence type="ECO:0000313" key="1">
    <source>
        <dbReference type="EMBL" id="WAR06784.1"/>
    </source>
</evidence>
<dbReference type="InterPro" id="IPR027417">
    <property type="entry name" value="P-loop_NTPase"/>
</dbReference>
<accession>A0ABY7EEF1</accession>
<dbReference type="PANTHER" id="PTHR24030">
    <property type="entry name" value="PROTEIN CMSS1"/>
    <property type="match status" value="1"/>
</dbReference>
<sequence>MVIVKAVGYLTVAVGYHSYCSKANFCKANTSPEFGVAYLRQVLPKWKKLKAGVEGHGSPVLLVICPSALRALEEQQKFLKKSTCHMGIGTPSRILALIKSGHLGLDQLCAVVIDWNWRDVKHHRLVDAPELRTELANLLKTYIIPHIKSHSKCKIGIL</sequence>
<reference evidence="1" key="1">
    <citation type="submission" date="2022-11" db="EMBL/GenBank/DDBJ databases">
        <title>Centuries of genome instability and evolution in soft-shell clam transmissible cancer (bioRxiv).</title>
        <authorList>
            <person name="Hart S.F.M."/>
            <person name="Yonemitsu M.A."/>
            <person name="Giersch R.M."/>
            <person name="Beal B.F."/>
            <person name="Arriagada G."/>
            <person name="Davis B.W."/>
            <person name="Ostrander E.A."/>
            <person name="Goff S.P."/>
            <person name="Metzger M.J."/>
        </authorList>
    </citation>
    <scope>NUCLEOTIDE SEQUENCE</scope>
    <source>
        <strain evidence="1">MELC-2E11</strain>
        <tissue evidence="1">Siphon/mantle</tissue>
    </source>
</reference>
<dbReference type="Proteomes" id="UP001164746">
    <property type="component" value="Chromosome 6"/>
</dbReference>
<gene>
    <name evidence="1" type="ORF">MAR_016742</name>
</gene>
<name>A0ABY7EEF1_MYAAR</name>
<proteinExistence type="predicted"/>
<protein>
    <submittedName>
        <fullName evidence="1">CMS1-like protein</fullName>
    </submittedName>
</protein>